<sequence>MHEGPHTSLDLTHVLYDDSSYLSFALALVTLSPILLMASYAALAVQLREYTILVMWTGQFFGELLNSIIKDAIKQERPRQHLGSGYGFPSSHSQYMAYFTAFLTLWRLVVYTALFGWTGAVAYSRYYLGYHTPLQIVWGLVIGAVLGISLYILAILIPQRAPDSVLGQIKTFILDNPVSVWFQLRDGWSIWEDGGRDGEWRRWRAEWEKRQQSRISKSD</sequence>
<dbReference type="GO" id="GO:0016020">
    <property type="term" value="C:membrane"/>
    <property type="evidence" value="ECO:0007669"/>
    <property type="project" value="UniProtKB-SubCell"/>
</dbReference>
<reference evidence="8 9" key="1">
    <citation type="journal article" date="2018" name="Evol. Lett.">
        <title>Horizontal gene cluster transfer increased hallucinogenic mushroom diversity.</title>
        <authorList>
            <person name="Reynolds H.T."/>
            <person name="Vijayakumar V."/>
            <person name="Gluck-Thaler E."/>
            <person name="Korotkin H.B."/>
            <person name="Matheny P.B."/>
            <person name="Slot J.C."/>
        </authorList>
    </citation>
    <scope>NUCLEOTIDE SEQUENCE [LARGE SCALE GENOMIC DNA]</scope>
    <source>
        <strain evidence="8 9">2629</strain>
    </source>
</reference>
<keyword evidence="9" id="KW-1185">Reference proteome</keyword>
<evidence type="ECO:0000256" key="6">
    <source>
        <dbReference type="SAM" id="Phobius"/>
    </source>
</evidence>
<evidence type="ECO:0000256" key="2">
    <source>
        <dbReference type="ARBA" id="ARBA00022692"/>
    </source>
</evidence>
<dbReference type="InParanoid" id="A0A409W750"/>
<dbReference type="SUPFAM" id="SSF48317">
    <property type="entry name" value="Acid phosphatase/Vanadium-dependent haloperoxidase"/>
    <property type="match status" value="1"/>
</dbReference>
<evidence type="ECO:0000256" key="5">
    <source>
        <dbReference type="ARBA" id="ARBA00023136"/>
    </source>
</evidence>
<evidence type="ECO:0000256" key="3">
    <source>
        <dbReference type="ARBA" id="ARBA00022801"/>
    </source>
</evidence>
<dbReference type="UniPathway" id="UPA00378"/>
<dbReference type="STRING" id="181874.A0A409W750"/>
<name>A0A409W750_9AGAR</name>
<evidence type="ECO:0000313" key="9">
    <source>
        <dbReference type="Proteomes" id="UP000284842"/>
    </source>
</evidence>
<keyword evidence="4 6" id="KW-1133">Transmembrane helix</keyword>
<accession>A0A409W750</accession>
<dbReference type="InterPro" id="IPR000326">
    <property type="entry name" value="PAP2/HPO"/>
</dbReference>
<feature type="transmembrane region" description="Helical" evidence="6">
    <location>
        <begin position="136"/>
        <end position="157"/>
    </location>
</feature>
<evidence type="ECO:0000313" key="8">
    <source>
        <dbReference type="EMBL" id="PPQ74336.1"/>
    </source>
</evidence>
<dbReference type="CDD" id="cd03382">
    <property type="entry name" value="PAP2_dolichyldiphosphatase"/>
    <property type="match status" value="1"/>
</dbReference>
<dbReference type="PANTHER" id="PTHR14969:SF59">
    <property type="entry name" value="DOLICHYLDIPHOSPHATASE"/>
    <property type="match status" value="1"/>
</dbReference>
<dbReference type="Proteomes" id="UP000284842">
    <property type="component" value="Unassembled WGS sequence"/>
</dbReference>
<feature type="transmembrane region" description="Helical" evidence="6">
    <location>
        <begin position="95"/>
        <end position="116"/>
    </location>
</feature>
<comment type="subcellular location">
    <subcellularLocation>
        <location evidence="1">Membrane</location>
        <topology evidence="1">Multi-pass membrane protein</topology>
    </subcellularLocation>
</comment>
<keyword evidence="2 6" id="KW-0812">Transmembrane</keyword>
<protein>
    <recommendedName>
        <fullName evidence="7">Phosphatidic acid phosphatase type 2/haloperoxidase domain-containing protein</fullName>
    </recommendedName>
</protein>
<dbReference type="Gene3D" id="1.20.144.10">
    <property type="entry name" value="Phosphatidic acid phosphatase type 2/haloperoxidase"/>
    <property type="match status" value="1"/>
</dbReference>
<evidence type="ECO:0000259" key="7">
    <source>
        <dbReference type="SMART" id="SM00014"/>
    </source>
</evidence>
<feature type="transmembrane region" description="Helical" evidence="6">
    <location>
        <begin position="20"/>
        <end position="45"/>
    </location>
</feature>
<dbReference type="PANTHER" id="PTHR14969">
    <property type="entry name" value="SPHINGOSINE-1-PHOSPHATE PHOSPHOHYDROLASE"/>
    <property type="match status" value="1"/>
</dbReference>
<dbReference type="Pfam" id="PF01569">
    <property type="entry name" value="PAP2"/>
    <property type="match status" value="1"/>
</dbReference>
<keyword evidence="5 6" id="KW-0472">Membrane</keyword>
<proteinExistence type="predicted"/>
<evidence type="ECO:0000256" key="1">
    <source>
        <dbReference type="ARBA" id="ARBA00004141"/>
    </source>
</evidence>
<feature type="domain" description="Phosphatidic acid phosphatase type 2/haloperoxidase" evidence="7">
    <location>
        <begin position="52"/>
        <end position="151"/>
    </location>
</feature>
<organism evidence="8 9">
    <name type="scientific">Panaeolus cyanescens</name>
    <dbReference type="NCBI Taxonomy" id="181874"/>
    <lineage>
        <taxon>Eukaryota</taxon>
        <taxon>Fungi</taxon>
        <taxon>Dikarya</taxon>
        <taxon>Basidiomycota</taxon>
        <taxon>Agaricomycotina</taxon>
        <taxon>Agaricomycetes</taxon>
        <taxon>Agaricomycetidae</taxon>
        <taxon>Agaricales</taxon>
        <taxon>Agaricineae</taxon>
        <taxon>Galeropsidaceae</taxon>
        <taxon>Panaeolus</taxon>
    </lineage>
</organism>
<dbReference type="AlphaFoldDB" id="A0A409W750"/>
<gene>
    <name evidence="8" type="ORF">CVT24_000690</name>
</gene>
<dbReference type="GO" id="GO:0042392">
    <property type="term" value="F:sphingosine-1-phosphate phosphatase activity"/>
    <property type="evidence" value="ECO:0007669"/>
    <property type="project" value="TreeGrafter"/>
</dbReference>
<keyword evidence="3" id="KW-0378">Hydrolase</keyword>
<dbReference type="SMART" id="SM00014">
    <property type="entry name" value="acidPPc"/>
    <property type="match status" value="1"/>
</dbReference>
<dbReference type="OrthoDB" id="302705at2759"/>
<dbReference type="InterPro" id="IPR039667">
    <property type="entry name" value="Dolichyldiphosphatase_PAP2"/>
</dbReference>
<evidence type="ECO:0000256" key="4">
    <source>
        <dbReference type="ARBA" id="ARBA00022989"/>
    </source>
</evidence>
<dbReference type="EMBL" id="NHTK01005760">
    <property type="protein sequence ID" value="PPQ74336.1"/>
    <property type="molecule type" value="Genomic_DNA"/>
</dbReference>
<comment type="caution">
    <text evidence="8">The sequence shown here is derived from an EMBL/GenBank/DDBJ whole genome shotgun (WGS) entry which is preliminary data.</text>
</comment>
<dbReference type="InterPro" id="IPR036938">
    <property type="entry name" value="PAP2/HPO_sf"/>
</dbReference>